<keyword evidence="12" id="KW-1185">Reference proteome</keyword>
<dbReference type="GO" id="GO:0005737">
    <property type="term" value="C:cytoplasm"/>
    <property type="evidence" value="ECO:0007669"/>
    <property type="project" value="UniProtKB-SubCell"/>
</dbReference>
<accession>A0AA95JGC1</accession>
<dbReference type="Pfam" id="PF00072">
    <property type="entry name" value="Response_reg"/>
    <property type="match status" value="1"/>
</dbReference>
<dbReference type="InterPro" id="IPR018060">
    <property type="entry name" value="HTH_AraC"/>
</dbReference>
<dbReference type="SUPFAM" id="SSF52172">
    <property type="entry name" value="CheY-like"/>
    <property type="match status" value="1"/>
</dbReference>
<dbReference type="PANTHER" id="PTHR42713">
    <property type="entry name" value="HISTIDINE KINASE-RELATED"/>
    <property type="match status" value="1"/>
</dbReference>
<comment type="subcellular location">
    <subcellularLocation>
        <location evidence="1">Cytoplasm</location>
    </subcellularLocation>
</comment>
<reference evidence="11" key="1">
    <citation type="submission" date="2023-03" db="EMBL/GenBank/DDBJ databases">
        <title>Andean soil-derived lignocellulolytic bacterial consortium as a source of novel taxa and putative plastic-active enzymes.</title>
        <authorList>
            <person name="Diaz-Garcia L."/>
            <person name="Chuvochina M."/>
            <person name="Feuerriegel G."/>
            <person name="Bunk B."/>
            <person name="Sproer C."/>
            <person name="Streit W.R."/>
            <person name="Rodriguez L.M."/>
            <person name="Overmann J."/>
            <person name="Jimenez D.J."/>
        </authorList>
    </citation>
    <scope>NUCLEOTIDE SEQUENCE</scope>
    <source>
        <strain evidence="11">MAG 2441</strain>
    </source>
</reference>
<feature type="domain" description="HTH araC/xylS-type" evidence="9">
    <location>
        <begin position="433"/>
        <end position="531"/>
    </location>
</feature>
<evidence type="ECO:0000256" key="4">
    <source>
        <dbReference type="ARBA" id="ARBA00023012"/>
    </source>
</evidence>
<keyword evidence="2" id="KW-0963">Cytoplasm</keyword>
<dbReference type="EMBL" id="CP119317">
    <property type="protein sequence ID" value="WEK54775.1"/>
    <property type="molecule type" value="Genomic_DNA"/>
</dbReference>
<dbReference type="SUPFAM" id="SSF46689">
    <property type="entry name" value="Homeodomain-like"/>
    <property type="match status" value="2"/>
</dbReference>
<dbReference type="AlphaFoldDB" id="A0AA95JGC1"/>
<dbReference type="CDD" id="cd17536">
    <property type="entry name" value="REC_YesN-like"/>
    <property type="match status" value="1"/>
</dbReference>
<dbReference type="Proteomes" id="UP001178662">
    <property type="component" value="Chromosome"/>
</dbReference>
<gene>
    <name evidence="11" type="ORF">P0Y55_01460</name>
</gene>
<dbReference type="InterPro" id="IPR001789">
    <property type="entry name" value="Sig_transdc_resp-reg_receiver"/>
</dbReference>
<dbReference type="InterPro" id="IPR011006">
    <property type="entry name" value="CheY-like_superfamily"/>
</dbReference>
<evidence type="ECO:0000259" key="9">
    <source>
        <dbReference type="PROSITE" id="PS01124"/>
    </source>
</evidence>
<dbReference type="PROSITE" id="PS50110">
    <property type="entry name" value="RESPONSE_REGULATORY"/>
    <property type="match status" value="1"/>
</dbReference>
<feature type="modified residue" description="4-aspartylphosphate" evidence="8">
    <location>
        <position position="51"/>
    </location>
</feature>
<dbReference type="SMART" id="SM00342">
    <property type="entry name" value="HTH_ARAC"/>
    <property type="match status" value="1"/>
</dbReference>
<evidence type="ECO:0000256" key="6">
    <source>
        <dbReference type="ARBA" id="ARBA00023125"/>
    </source>
</evidence>
<keyword evidence="3 8" id="KW-0597">Phosphoprotein</keyword>
<evidence type="ECO:0000256" key="3">
    <source>
        <dbReference type="ARBA" id="ARBA00022553"/>
    </source>
</evidence>
<dbReference type="PRINTS" id="PR00032">
    <property type="entry name" value="HTHARAC"/>
</dbReference>
<dbReference type="GO" id="GO:0000160">
    <property type="term" value="P:phosphorelay signal transduction system"/>
    <property type="evidence" value="ECO:0007669"/>
    <property type="project" value="UniProtKB-KW"/>
</dbReference>
<dbReference type="SMART" id="SM00448">
    <property type="entry name" value="REC"/>
    <property type="match status" value="1"/>
</dbReference>
<keyword evidence="6" id="KW-0238">DNA-binding</keyword>
<evidence type="ECO:0000259" key="10">
    <source>
        <dbReference type="PROSITE" id="PS50110"/>
    </source>
</evidence>
<dbReference type="GO" id="GO:0043565">
    <property type="term" value="F:sequence-specific DNA binding"/>
    <property type="evidence" value="ECO:0007669"/>
    <property type="project" value="InterPro"/>
</dbReference>
<organism evidence="11 12">
    <name type="scientific">Candidatus Cohnella colombiensis</name>
    <dbReference type="NCBI Taxonomy" id="3121368"/>
    <lineage>
        <taxon>Bacteria</taxon>
        <taxon>Bacillati</taxon>
        <taxon>Bacillota</taxon>
        <taxon>Bacilli</taxon>
        <taxon>Bacillales</taxon>
        <taxon>Paenibacillaceae</taxon>
        <taxon>Cohnella</taxon>
    </lineage>
</organism>
<evidence type="ECO:0000256" key="7">
    <source>
        <dbReference type="ARBA" id="ARBA00023163"/>
    </source>
</evidence>
<evidence type="ECO:0000256" key="8">
    <source>
        <dbReference type="PROSITE-ProRule" id="PRU00169"/>
    </source>
</evidence>
<keyword evidence="4" id="KW-0902">Two-component regulatory system</keyword>
<dbReference type="PROSITE" id="PS00041">
    <property type="entry name" value="HTH_ARAC_FAMILY_1"/>
    <property type="match status" value="1"/>
</dbReference>
<dbReference type="Gene3D" id="1.10.10.60">
    <property type="entry name" value="Homeodomain-like"/>
    <property type="match status" value="2"/>
</dbReference>
<name>A0AA95JGC1_9BACL</name>
<evidence type="ECO:0000256" key="5">
    <source>
        <dbReference type="ARBA" id="ARBA00023015"/>
    </source>
</evidence>
<dbReference type="PROSITE" id="PS01124">
    <property type="entry name" value="HTH_ARAC_FAMILY_2"/>
    <property type="match status" value="1"/>
</dbReference>
<sequence>MLIVDDEQGQVRELVDIVSALRPDFEVKGVNSGAEALKLIRSHEFDVVMTDIRMPQMDGLELIRHILQVKNDMLLVILSGFGDFQYAKKAIEYGVIEYLVKPVSKKSLLQLFERIVKARDEKKLLQEGQNSLHRQLEQSLPIYMEHQLNKWVLGEMNDNELQEISDLLPDQGRGIVMVSEVGRVKGMSGQYTSSQLKSMMDQVNVLLLNTLQSVGHTLMFTLMSHNKRMVFVTHAEHPVKLQTENLIKLLIPAIDQIENELKITLTIGISNPSDHVFRDIQTQFEQSVRALDYSFFRRDEKCIPFNTIRMESAKGQLNLYELENKLTVEINLGNLATIYGILNETFDQLNRTTLMLRPVQIKEYCIYIVLNLVEKIKLAIPDDQLEELTKRYSSQLYESEKCEEIRRVMKLIMDELVGFWTKRDMYKNEYLIQQCKTYIEQNYMKDLSLEAIASHVHFNPSYLSNLFKTYGGIGYSEYLTKVRIEKAQHLLQSSNLKIYEISSMVGYSDSTYFIKMFKKETGISPNRFRKMHKVN</sequence>
<evidence type="ECO:0000256" key="1">
    <source>
        <dbReference type="ARBA" id="ARBA00004496"/>
    </source>
</evidence>
<dbReference type="Pfam" id="PF12833">
    <property type="entry name" value="HTH_18"/>
    <property type="match status" value="1"/>
</dbReference>
<feature type="domain" description="Response regulatory" evidence="10">
    <location>
        <begin position="1"/>
        <end position="116"/>
    </location>
</feature>
<dbReference type="GO" id="GO:0003700">
    <property type="term" value="F:DNA-binding transcription factor activity"/>
    <property type="evidence" value="ECO:0007669"/>
    <property type="project" value="InterPro"/>
</dbReference>
<dbReference type="PANTHER" id="PTHR42713:SF3">
    <property type="entry name" value="TRANSCRIPTIONAL REGULATORY PROTEIN HPTR"/>
    <property type="match status" value="1"/>
</dbReference>
<proteinExistence type="predicted"/>
<dbReference type="Gene3D" id="3.40.50.2300">
    <property type="match status" value="1"/>
</dbReference>
<dbReference type="InterPro" id="IPR020449">
    <property type="entry name" value="Tscrpt_reg_AraC-type_HTH"/>
</dbReference>
<keyword evidence="5" id="KW-0805">Transcription regulation</keyword>
<evidence type="ECO:0000313" key="12">
    <source>
        <dbReference type="Proteomes" id="UP001178662"/>
    </source>
</evidence>
<evidence type="ECO:0000256" key="2">
    <source>
        <dbReference type="ARBA" id="ARBA00022490"/>
    </source>
</evidence>
<dbReference type="InterPro" id="IPR018062">
    <property type="entry name" value="HTH_AraC-typ_CS"/>
</dbReference>
<protein>
    <submittedName>
        <fullName evidence="11">Response regulator</fullName>
    </submittedName>
</protein>
<dbReference type="InterPro" id="IPR009057">
    <property type="entry name" value="Homeodomain-like_sf"/>
</dbReference>
<dbReference type="InterPro" id="IPR051552">
    <property type="entry name" value="HptR"/>
</dbReference>
<keyword evidence="7" id="KW-0804">Transcription</keyword>
<evidence type="ECO:0000313" key="11">
    <source>
        <dbReference type="EMBL" id="WEK54775.1"/>
    </source>
</evidence>